<dbReference type="OrthoDB" id="10450729at2759"/>
<accession>A0A815G599</accession>
<reference evidence="2" key="1">
    <citation type="submission" date="2021-02" db="EMBL/GenBank/DDBJ databases">
        <authorList>
            <person name="Nowell W R."/>
        </authorList>
    </citation>
    <scope>NUCLEOTIDE SEQUENCE</scope>
</reference>
<feature type="transmembrane region" description="Helical" evidence="1">
    <location>
        <begin position="21"/>
        <end position="43"/>
    </location>
</feature>
<evidence type="ECO:0000313" key="2">
    <source>
        <dbReference type="EMBL" id="CAF1333986.1"/>
    </source>
</evidence>
<dbReference type="AlphaFoldDB" id="A0A815G599"/>
<comment type="caution">
    <text evidence="2">The sequence shown here is derived from an EMBL/GenBank/DDBJ whole genome shotgun (WGS) entry which is preliminary data.</text>
</comment>
<dbReference type="EMBL" id="CAJNON010000613">
    <property type="protein sequence ID" value="CAF1333986.1"/>
    <property type="molecule type" value="Genomic_DNA"/>
</dbReference>
<gene>
    <name evidence="2" type="ORF">VCS650_LOCUS32844</name>
</gene>
<organism evidence="2 3">
    <name type="scientific">Adineta steineri</name>
    <dbReference type="NCBI Taxonomy" id="433720"/>
    <lineage>
        <taxon>Eukaryota</taxon>
        <taxon>Metazoa</taxon>
        <taxon>Spiralia</taxon>
        <taxon>Gnathifera</taxon>
        <taxon>Rotifera</taxon>
        <taxon>Eurotatoria</taxon>
        <taxon>Bdelloidea</taxon>
        <taxon>Adinetida</taxon>
        <taxon>Adinetidae</taxon>
        <taxon>Adineta</taxon>
    </lineage>
</organism>
<sequence length="118" mass="13571">MSTQSSNHWQNELSIQNENTRFASMFILFTFLAFTMTIISFIFVNNSNHNETEIVQSNNVPYYILASISIALFVIFFIGSLVYTRKSIRRMKSSMPLPPPPRLILNSIDESMELPTDV</sequence>
<evidence type="ECO:0008006" key="4">
    <source>
        <dbReference type="Google" id="ProtNLM"/>
    </source>
</evidence>
<feature type="transmembrane region" description="Helical" evidence="1">
    <location>
        <begin position="63"/>
        <end position="83"/>
    </location>
</feature>
<keyword evidence="1" id="KW-0472">Membrane</keyword>
<proteinExistence type="predicted"/>
<keyword evidence="1" id="KW-1133">Transmembrane helix</keyword>
<evidence type="ECO:0000256" key="1">
    <source>
        <dbReference type="SAM" id="Phobius"/>
    </source>
</evidence>
<dbReference type="Proteomes" id="UP000663891">
    <property type="component" value="Unassembled WGS sequence"/>
</dbReference>
<name>A0A815G599_9BILA</name>
<evidence type="ECO:0000313" key="3">
    <source>
        <dbReference type="Proteomes" id="UP000663891"/>
    </source>
</evidence>
<protein>
    <recommendedName>
        <fullName evidence="4">Transmembrane protein</fullName>
    </recommendedName>
</protein>
<keyword evidence="1" id="KW-0812">Transmembrane</keyword>